<accession>A0A5M4AYF2</accession>
<name>A0A5M4AYF2_9BACT</name>
<dbReference type="InterPro" id="IPR036680">
    <property type="entry name" value="SPOR-like_sf"/>
</dbReference>
<evidence type="ECO:0000259" key="2">
    <source>
        <dbReference type="PROSITE" id="PS51724"/>
    </source>
</evidence>
<evidence type="ECO:0000256" key="1">
    <source>
        <dbReference type="SAM" id="MobiDB-lite"/>
    </source>
</evidence>
<evidence type="ECO:0000313" key="3">
    <source>
        <dbReference type="EMBL" id="GET32794.1"/>
    </source>
</evidence>
<keyword evidence="4" id="KW-1185">Reference proteome</keyword>
<dbReference type="PROSITE" id="PS51257">
    <property type="entry name" value="PROKAR_LIPOPROTEIN"/>
    <property type="match status" value="1"/>
</dbReference>
<reference evidence="3 4" key="1">
    <citation type="submission" date="2019-10" db="EMBL/GenBank/DDBJ databases">
        <title>Prolixibacter strains distinguished by the presence of nitrate reductase genes were adept at nitrate-dependent anaerobic corrosion of metallic iron and carbon steel.</title>
        <authorList>
            <person name="Iino T."/>
            <person name="Shono N."/>
            <person name="Ito K."/>
            <person name="Nakamura R."/>
            <person name="Sueoka K."/>
            <person name="Harayama S."/>
            <person name="Ohkuma M."/>
        </authorList>
    </citation>
    <scope>NUCLEOTIDE SEQUENCE [LARGE SCALE GENOMIC DNA]</scope>
    <source>
        <strain evidence="3 4">JCM 13498</strain>
    </source>
</reference>
<evidence type="ECO:0000313" key="4">
    <source>
        <dbReference type="Proteomes" id="UP000391834"/>
    </source>
</evidence>
<proteinExistence type="predicted"/>
<dbReference type="RefSeq" id="WP_025862666.1">
    <property type="nucleotide sequence ID" value="NZ_BLAX01000001.1"/>
</dbReference>
<dbReference type="InterPro" id="IPR007730">
    <property type="entry name" value="SPOR-like_dom"/>
</dbReference>
<dbReference type="SUPFAM" id="SSF110997">
    <property type="entry name" value="Sporulation related repeat"/>
    <property type="match status" value="1"/>
</dbReference>
<dbReference type="GO" id="GO:0042834">
    <property type="term" value="F:peptidoglycan binding"/>
    <property type="evidence" value="ECO:0007669"/>
    <property type="project" value="InterPro"/>
</dbReference>
<dbReference type="OrthoDB" id="1121363at2"/>
<dbReference type="PROSITE" id="PS51724">
    <property type="entry name" value="SPOR"/>
    <property type="match status" value="1"/>
</dbReference>
<sequence length="146" mass="16834">MKRFVIAVMVIVVAFSYSCKNKEKPAPPPPAPPKIETPKPKPKPVAKSKPVVKDEGVNLNDKFFVIVNSYTIPEYAREKSKEWSKKGFKPRVIMRNMDGYYRLAVKSFNDYSDAMAAALKLRNEYPEFKDAWVMNRSDKIEDEEQN</sequence>
<feature type="region of interest" description="Disordered" evidence="1">
    <location>
        <begin position="20"/>
        <end position="50"/>
    </location>
</feature>
<dbReference type="Gene3D" id="3.30.70.1070">
    <property type="entry name" value="Sporulation related repeat"/>
    <property type="match status" value="1"/>
</dbReference>
<dbReference type="AlphaFoldDB" id="A0A5M4AYF2"/>
<protein>
    <recommendedName>
        <fullName evidence="2">SPOR domain-containing protein</fullName>
    </recommendedName>
</protein>
<gene>
    <name evidence="3" type="ORF">PbJCM13498_16570</name>
</gene>
<comment type="caution">
    <text evidence="3">The sequence shown here is derived from an EMBL/GenBank/DDBJ whole genome shotgun (WGS) entry which is preliminary data.</text>
</comment>
<feature type="domain" description="SPOR" evidence="2">
    <location>
        <begin position="57"/>
        <end position="135"/>
    </location>
</feature>
<dbReference type="EMBL" id="BLAX01000001">
    <property type="protein sequence ID" value="GET32794.1"/>
    <property type="molecule type" value="Genomic_DNA"/>
</dbReference>
<organism evidence="3 4">
    <name type="scientific">Prolixibacter bellariivorans</name>
    <dbReference type="NCBI Taxonomy" id="314319"/>
    <lineage>
        <taxon>Bacteria</taxon>
        <taxon>Pseudomonadati</taxon>
        <taxon>Bacteroidota</taxon>
        <taxon>Bacteroidia</taxon>
        <taxon>Marinilabiliales</taxon>
        <taxon>Prolixibacteraceae</taxon>
        <taxon>Prolixibacter</taxon>
    </lineage>
</organism>
<feature type="compositionally biased region" description="Pro residues" evidence="1">
    <location>
        <begin position="26"/>
        <end position="35"/>
    </location>
</feature>
<dbReference type="Proteomes" id="UP000391834">
    <property type="component" value="Unassembled WGS sequence"/>
</dbReference>